<organism evidence="2 3">
    <name type="scientific">Ampelomyces quisqualis</name>
    <name type="common">Powdery mildew agent</name>
    <dbReference type="NCBI Taxonomy" id="50730"/>
    <lineage>
        <taxon>Eukaryota</taxon>
        <taxon>Fungi</taxon>
        <taxon>Dikarya</taxon>
        <taxon>Ascomycota</taxon>
        <taxon>Pezizomycotina</taxon>
        <taxon>Dothideomycetes</taxon>
        <taxon>Pleosporomycetidae</taxon>
        <taxon>Pleosporales</taxon>
        <taxon>Pleosporineae</taxon>
        <taxon>Phaeosphaeriaceae</taxon>
        <taxon>Ampelomyces</taxon>
    </lineage>
</organism>
<dbReference type="AlphaFoldDB" id="A0A6A5QN56"/>
<feature type="compositionally biased region" description="Polar residues" evidence="1">
    <location>
        <begin position="10"/>
        <end position="28"/>
    </location>
</feature>
<name>A0A6A5QN56_AMPQU</name>
<evidence type="ECO:0000313" key="2">
    <source>
        <dbReference type="EMBL" id="KAF1916859.1"/>
    </source>
</evidence>
<accession>A0A6A5QN56</accession>
<feature type="region of interest" description="Disordered" evidence="1">
    <location>
        <begin position="1"/>
        <end position="28"/>
    </location>
</feature>
<keyword evidence="3" id="KW-1185">Reference proteome</keyword>
<evidence type="ECO:0000256" key="1">
    <source>
        <dbReference type="SAM" id="MobiDB-lite"/>
    </source>
</evidence>
<dbReference type="Proteomes" id="UP000800096">
    <property type="component" value="Unassembled WGS sequence"/>
</dbReference>
<proteinExistence type="predicted"/>
<protein>
    <submittedName>
        <fullName evidence="2">Uncharacterized protein</fullName>
    </submittedName>
</protein>
<gene>
    <name evidence="2" type="ORF">BDU57DRAFT_247683</name>
</gene>
<evidence type="ECO:0000313" key="3">
    <source>
        <dbReference type="Proteomes" id="UP000800096"/>
    </source>
</evidence>
<reference evidence="2" key="1">
    <citation type="journal article" date="2020" name="Stud. Mycol.">
        <title>101 Dothideomycetes genomes: a test case for predicting lifestyles and emergence of pathogens.</title>
        <authorList>
            <person name="Haridas S."/>
            <person name="Albert R."/>
            <person name="Binder M."/>
            <person name="Bloem J."/>
            <person name="Labutti K."/>
            <person name="Salamov A."/>
            <person name="Andreopoulos B."/>
            <person name="Baker S."/>
            <person name="Barry K."/>
            <person name="Bills G."/>
            <person name="Bluhm B."/>
            <person name="Cannon C."/>
            <person name="Castanera R."/>
            <person name="Culley D."/>
            <person name="Daum C."/>
            <person name="Ezra D."/>
            <person name="Gonzalez J."/>
            <person name="Henrissat B."/>
            <person name="Kuo A."/>
            <person name="Liang C."/>
            <person name="Lipzen A."/>
            <person name="Lutzoni F."/>
            <person name="Magnuson J."/>
            <person name="Mondo S."/>
            <person name="Nolan M."/>
            <person name="Ohm R."/>
            <person name="Pangilinan J."/>
            <person name="Park H.-J."/>
            <person name="Ramirez L."/>
            <person name="Alfaro M."/>
            <person name="Sun H."/>
            <person name="Tritt A."/>
            <person name="Yoshinaga Y."/>
            <person name="Zwiers L.-H."/>
            <person name="Turgeon B."/>
            <person name="Goodwin S."/>
            <person name="Spatafora J."/>
            <person name="Crous P."/>
            <person name="Grigoriev I."/>
        </authorList>
    </citation>
    <scope>NUCLEOTIDE SEQUENCE</scope>
    <source>
        <strain evidence="2">HMLAC05119</strain>
    </source>
</reference>
<sequence length="95" mass="10121">MPRYPHASQADISMTTRSSPLSRNCSSTSSVKHVDLRIMNGALPRHGNSNFPYAFNPGANASVATDTNIPSVPATSATKDRLVVGVDFGKIYIGE</sequence>
<dbReference type="EMBL" id="ML979135">
    <property type="protein sequence ID" value="KAF1916859.1"/>
    <property type="molecule type" value="Genomic_DNA"/>
</dbReference>